<sequence length="117" mass="12268">MRLTYAGVSGVTDDDLDPGSKKGRGGTEKNVNLLISRGKGSTGDGPSTVMIQTILGSPDKKPETQGCGGVFAGAGGRVPSAASKDRLEKEFDGFGWDNGQLERARWKGRDGLKSTRP</sequence>
<organism evidence="2 3">
    <name type="scientific">Klebsormidium nitens</name>
    <name type="common">Green alga</name>
    <name type="synonym">Ulothrix nitens</name>
    <dbReference type="NCBI Taxonomy" id="105231"/>
    <lineage>
        <taxon>Eukaryota</taxon>
        <taxon>Viridiplantae</taxon>
        <taxon>Streptophyta</taxon>
        <taxon>Klebsormidiophyceae</taxon>
        <taxon>Klebsormidiales</taxon>
        <taxon>Klebsormidiaceae</taxon>
        <taxon>Klebsormidium</taxon>
    </lineage>
</organism>
<protein>
    <submittedName>
        <fullName evidence="2">Uncharacterized protein</fullName>
    </submittedName>
</protein>
<reference evidence="2 3" key="1">
    <citation type="journal article" date="2014" name="Nat. Commun.">
        <title>Klebsormidium flaccidum genome reveals primary factors for plant terrestrial adaptation.</title>
        <authorList>
            <person name="Hori K."/>
            <person name="Maruyama F."/>
            <person name="Fujisawa T."/>
            <person name="Togashi T."/>
            <person name="Yamamoto N."/>
            <person name="Seo M."/>
            <person name="Sato S."/>
            <person name="Yamada T."/>
            <person name="Mori H."/>
            <person name="Tajima N."/>
            <person name="Moriyama T."/>
            <person name="Ikeuchi M."/>
            <person name="Watanabe M."/>
            <person name="Wada H."/>
            <person name="Kobayashi K."/>
            <person name="Saito M."/>
            <person name="Masuda T."/>
            <person name="Sasaki-Sekimoto Y."/>
            <person name="Mashiguchi K."/>
            <person name="Awai K."/>
            <person name="Shimojima M."/>
            <person name="Masuda S."/>
            <person name="Iwai M."/>
            <person name="Nobusawa T."/>
            <person name="Narise T."/>
            <person name="Kondo S."/>
            <person name="Saito H."/>
            <person name="Sato R."/>
            <person name="Murakawa M."/>
            <person name="Ihara Y."/>
            <person name="Oshima-Yamada Y."/>
            <person name="Ohtaka K."/>
            <person name="Satoh M."/>
            <person name="Sonobe K."/>
            <person name="Ishii M."/>
            <person name="Ohtani R."/>
            <person name="Kanamori-Sato M."/>
            <person name="Honoki R."/>
            <person name="Miyazaki D."/>
            <person name="Mochizuki H."/>
            <person name="Umetsu J."/>
            <person name="Higashi K."/>
            <person name="Shibata D."/>
            <person name="Kamiya Y."/>
            <person name="Sato N."/>
            <person name="Nakamura Y."/>
            <person name="Tabata S."/>
            <person name="Ida S."/>
            <person name="Kurokawa K."/>
            <person name="Ohta H."/>
        </authorList>
    </citation>
    <scope>NUCLEOTIDE SEQUENCE [LARGE SCALE GENOMIC DNA]</scope>
    <source>
        <strain evidence="2 3">NIES-2285</strain>
    </source>
</reference>
<evidence type="ECO:0000256" key="1">
    <source>
        <dbReference type="SAM" id="MobiDB-lite"/>
    </source>
</evidence>
<gene>
    <name evidence="2" type="ORF">KFL_001930010</name>
</gene>
<feature type="region of interest" description="Disordered" evidence="1">
    <location>
        <begin position="98"/>
        <end position="117"/>
    </location>
</feature>
<feature type="compositionally biased region" description="Basic and acidic residues" evidence="1">
    <location>
        <begin position="100"/>
        <end position="117"/>
    </location>
</feature>
<proteinExistence type="predicted"/>
<name>A0A1Y1I3J3_KLENI</name>
<accession>A0A1Y1I3J3</accession>
<dbReference type="EMBL" id="DF237142">
    <property type="protein sequence ID" value="GAQ84522.1"/>
    <property type="molecule type" value="Genomic_DNA"/>
</dbReference>
<evidence type="ECO:0000313" key="3">
    <source>
        <dbReference type="Proteomes" id="UP000054558"/>
    </source>
</evidence>
<dbReference type="AlphaFoldDB" id="A0A1Y1I3J3"/>
<feature type="region of interest" description="Disordered" evidence="1">
    <location>
        <begin position="1"/>
        <end position="47"/>
    </location>
</feature>
<evidence type="ECO:0000313" key="2">
    <source>
        <dbReference type="EMBL" id="GAQ84522.1"/>
    </source>
</evidence>
<dbReference type="Proteomes" id="UP000054558">
    <property type="component" value="Unassembled WGS sequence"/>
</dbReference>
<keyword evidence="3" id="KW-1185">Reference proteome</keyword>